<name>A0A4P9ZKA0_9FUNG</name>
<dbReference type="GO" id="GO:0006974">
    <property type="term" value="P:DNA damage response"/>
    <property type="evidence" value="ECO:0007669"/>
    <property type="project" value="InterPro"/>
</dbReference>
<dbReference type="SUPFAM" id="SSF51197">
    <property type="entry name" value="Clavaminate synthase-like"/>
    <property type="match status" value="1"/>
</dbReference>
<dbReference type="PROSITE" id="PS51471">
    <property type="entry name" value="FE2OG_OXY"/>
    <property type="match status" value="1"/>
</dbReference>
<evidence type="ECO:0000313" key="3">
    <source>
        <dbReference type="Proteomes" id="UP000268162"/>
    </source>
</evidence>
<dbReference type="GO" id="GO:0005759">
    <property type="term" value="C:mitochondrial matrix"/>
    <property type="evidence" value="ECO:0007669"/>
    <property type="project" value="TreeGrafter"/>
</dbReference>
<dbReference type="InterPro" id="IPR005123">
    <property type="entry name" value="Oxoglu/Fe-dep_dioxygenase_dom"/>
</dbReference>
<protein>
    <recommendedName>
        <fullName evidence="1">Fe2OG dioxygenase domain-containing protein</fullName>
    </recommendedName>
</protein>
<dbReference type="InterPro" id="IPR032870">
    <property type="entry name" value="ALKBH7-like"/>
</dbReference>
<dbReference type="PANTHER" id="PTHR21052:SF0">
    <property type="entry name" value="ALPHA-KETOGLUTARATE-DEPENDENT DIOXYGENASE ALKB HOMOLOG 7, MITOCHONDRIAL"/>
    <property type="match status" value="1"/>
</dbReference>
<feature type="domain" description="Fe2OG dioxygenase" evidence="1">
    <location>
        <begin position="1"/>
        <end position="124"/>
    </location>
</feature>
<keyword evidence="3" id="KW-1185">Reference proteome</keyword>
<evidence type="ECO:0000259" key="1">
    <source>
        <dbReference type="PROSITE" id="PS51471"/>
    </source>
</evidence>
<evidence type="ECO:0000313" key="2">
    <source>
        <dbReference type="EMBL" id="RKP33468.1"/>
    </source>
</evidence>
<dbReference type="PANTHER" id="PTHR21052">
    <property type="entry name" value="SPERMATOGENESIS ASSOCIATED 11-RELATED"/>
    <property type="match status" value="1"/>
</dbReference>
<dbReference type="InterPro" id="IPR027450">
    <property type="entry name" value="AlkB-like"/>
</dbReference>
<dbReference type="Gene3D" id="2.60.120.590">
    <property type="entry name" value="Alpha-ketoglutarate-dependent dioxygenase AlkB-like"/>
    <property type="match status" value="1"/>
</dbReference>
<dbReference type="Pfam" id="PF13532">
    <property type="entry name" value="2OG-FeII_Oxy_2"/>
    <property type="match status" value="1"/>
</dbReference>
<reference evidence="3" key="1">
    <citation type="journal article" date="2018" name="Nat. Microbiol.">
        <title>Leveraging single-cell genomics to expand the fungal tree of life.</title>
        <authorList>
            <person name="Ahrendt S.R."/>
            <person name="Quandt C.A."/>
            <person name="Ciobanu D."/>
            <person name="Clum A."/>
            <person name="Salamov A."/>
            <person name="Andreopoulos B."/>
            <person name="Cheng J.F."/>
            <person name="Woyke T."/>
            <person name="Pelin A."/>
            <person name="Henrissat B."/>
            <person name="Reynolds N.K."/>
            <person name="Benny G.L."/>
            <person name="Smith M.E."/>
            <person name="James T.Y."/>
            <person name="Grigoriev I.V."/>
        </authorList>
    </citation>
    <scope>NUCLEOTIDE SEQUENCE [LARGE SCALE GENOMIC DNA]</scope>
    <source>
        <strain evidence="3">RSA 468</strain>
    </source>
</reference>
<dbReference type="Proteomes" id="UP000268162">
    <property type="component" value="Unassembled WGS sequence"/>
</dbReference>
<dbReference type="InterPro" id="IPR037151">
    <property type="entry name" value="AlkB-like_sf"/>
</dbReference>
<accession>A0A4P9ZKA0</accession>
<dbReference type="AlphaFoldDB" id="A0A4P9ZKA0"/>
<proteinExistence type="predicted"/>
<organism evidence="2 3">
    <name type="scientific">Dimargaris cristalligena</name>
    <dbReference type="NCBI Taxonomy" id="215637"/>
    <lineage>
        <taxon>Eukaryota</taxon>
        <taxon>Fungi</taxon>
        <taxon>Fungi incertae sedis</taxon>
        <taxon>Zoopagomycota</taxon>
        <taxon>Kickxellomycotina</taxon>
        <taxon>Dimargaritomycetes</taxon>
        <taxon>Dimargaritales</taxon>
        <taxon>Dimargaritaceae</taxon>
        <taxon>Dimargaris</taxon>
    </lineage>
</organism>
<dbReference type="GO" id="GO:0006631">
    <property type="term" value="P:fatty acid metabolic process"/>
    <property type="evidence" value="ECO:0007669"/>
    <property type="project" value="TreeGrafter"/>
</dbReference>
<sequence>IIGNMYRPGDGIKPHVDLARFEDGIGIISLGSSCVMQFRPATAQDRLASGFTSTESTIPPSNSTTNVAESSDLVNVFLEPGDVLAMSKAARYHWTHAIPETEMDVFDQVAYPRGLRISLTLRRV</sequence>
<feature type="non-terminal residue" evidence="2">
    <location>
        <position position="1"/>
    </location>
</feature>
<dbReference type="EMBL" id="ML003845">
    <property type="protein sequence ID" value="RKP33468.1"/>
    <property type="molecule type" value="Genomic_DNA"/>
</dbReference>
<feature type="non-terminal residue" evidence="2">
    <location>
        <position position="124"/>
    </location>
</feature>
<gene>
    <name evidence="2" type="ORF">BJ085DRAFT_4350</name>
</gene>